<gene>
    <name evidence="1" type="ORF">Ahy_A01g000344</name>
</gene>
<dbReference type="AlphaFoldDB" id="A0A445EJW7"/>
<proteinExistence type="predicted"/>
<evidence type="ECO:0000313" key="2">
    <source>
        <dbReference type="Proteomes" id="UP000289738"/>
    </source>
</evidence>
<organism evidence="1 2">
    <name type="scientific">Arachis hypogaea</name>
    <name type="common">Peanut</name>
    <dbReference type="NCBI Taxonomy" id="3818"/>
    <lineage>
        <taxon>Eukaryota</taxon>
        <taxon>Viridiplantae</taxon>
        <taxon>Streptophyta</taxon>
        <taxon>Embryophyta</taxon>
        <taxon>Tracheophyta</taxon>
        <taxon>Spermatophyta</taxon>
        <taxon>Magnoliopsida</taxon>
        <taxon>eudicotyledons</taxon>
        <taxon>Gunneridae</taxon>
        <taxon>Pentapetalae</taxon>
        <taxon>rosids</taxon>
        <taxon>fabids</taxon>
        <taxon>Fabales</taxon>
        <taxon>Fabaceae</taxon>
        <taxon>Papilionoideae</taxon>
        <taxon>50 kb inversion clade</taxon>
        <taxon>dalbergioids sensu lato</taxon>
        <taxon>Dalbergieae</taxon>
        <taxon>Pterocarpus clade</taxon>
        <taxon>Arachis</taxon>
    </lineage>
</organism>
<keyword evidence="2" id="KW-1185">Reference proteome</keyword>
<accession>A0A445EJW7</accession>
<reference evidence="1 2" key="1">
    <citation type="submission" date="2019-01" db="EMBL/GenBank/DDBJ databases">
        <title>Sequencing of cultivated peanut Arachis hypogaea provides insights into genome evolution and oil improvement.</title>
        <authorList>
            <person name="Chen X."/>
        </authorList>
    </citation>
    <scope>NUCLEOTIDE SEQUENCE [LARGE SCALE GENOMIC DNA]</scope>
    <source>
        <strain evidence="2">cv. Fuhuasheng</strain>
        <tissue evidence="1">Leaves</tissue>
    </source>
</reference>
<comment type="caution">
    <text evidence="1">The sequence shown here is derived from an EMBL/GenBank/DDBJ whole genome shotgun (WGS) entry which is preliminary data.</text>
</comment>
<protein>
    <submittedName>
        <fullName evidence="1">Uncharacterized protein</fullName>
    </submittedName>
</protein>
<evidence type="ECO:0000313" key="1">
    <source>
        <dbReference type="EMBL" id="RYR75765.1"/>
    </source>
</evidence>
<dbReference type="EMBL" id="SDMP01000001">
    <property type="protein sequence ID" value="RYR75765.1"/>
    <property type="molecule type" value="Genomic_DNA"/>
</dbReference>
<sequence length="129" mass="14798">MHGHPTNHESCVYACAAIDRVNKYLESFCHRLLTTESYKVTYSHHINPLPGQQLWKQSEYNRPLAPLVRPLKKKAPNRLAKMALRRRSPPPTRSTILNQLQEASEAIAEWLAGFLKFVPIPGFKAPRKK</sequence>
<name>A0A445EJW7_ARAHY</name>
<dbReference type="Proteomes" id="UP000289738">
    <property type="component" value="Chromosome A01"/>
</dbReference>